<proteinExistence type="predicted"/>
<dbReference type="EnsemblPlants" id="AVESA.00010b.r2.5DG0962850.4">
    <property type="protein sequence ID" value="AVESA.00010b.r2.5DG0962850.4.CDS"/>
    <property type="gene ID" value="AVESA.00010b.r2.5DG0962850"/>
</dbReference>
<reference evidence="1" key="2">
    <citation type="submission" date="2025-09" db="UniProtKB">
        <authorList>
            <consortium name="EnsemblPlants"/>
        </authorList>
    </citation>
    <scope>IDENTIFICATION</scope>
</reference>
<accession>A0ACD5YFA3</accession>
<evidence type="ECO:0000313" key="1">
    <source>
        <dbReference type="EnsemblPlants" id="AVESA.00010b.r2.5DG0962850.4.CDS"/>
    </source>
</evidence>
<dbReference type="Proteomes" id="UP001732700">
    <property type="component" value="Chromosome 5D"/>
</dbReference>
<evidence type="ECO:0000313" key="2">
    <source>
        <dbReference type="Proteomes" id="UP001732700"/>
    </source>
</evidence>
<sequence>MDRQAITRSYLERMLSAENEGPKALSLLVLEEVTNGFSDELEIGRGGFAVVYKGILENAAIAVKRLSRSHLQEKEFHREVQCLMKIKHRNIVRFLGYCADTQGNMEMYNGDFVMADVQQRLLCFEYLPNGSLYDHITDASCGLEWRTRFEIIKGITEGLHYLHQNHIVHLDLKPANVLLNESLVPKIADFGLSRCFGENQLQATITTLVGSLGYLAPEFFGGKITMKMDMYSLGVIITELLTGEKGYTKVENVLENWRNRLDKSEGQKQLEQLRVCAEIAVECIEFNPAKRPDPQNVIDRLQEVEITYGSIASTGVASTSVAQVLESLHTTGLENSREDIQLGQVHVHTEAGEEQTPDVGHTSDRHDDILGSTEQSTETDGSSSRTMQRSFMASELERILLDESAEPANLSLSLLQDITNGFSDDREIDNDGFGVFYKGILLSGTVVVMKKSKTHMYEKQFHREVECLMKARHKNIIRFLGYCNETKAVAETYEGQFVFADVQERLLCFEYLPNGTLSDYIRDASCGLEWRARYKIIKEIIQGLYYLHQNRIVHMDLKPNNVLLDGNMAPKISGFCLSRCFRGRQTGAITVNTSGSLGYLAPEFATKGEISYQFDLYALGVIIMELLTGMKGYQETKSVLESWMARLEKSQEDSQLYKIYPMVEQIRICAETAKKCLDYDPEKRPALQDVLHLLNKTENTKSTTEKSASAFFISASSEQ</sequence>
<reference evidence="1" key="1">
    <citation type="submission" date="2021-05" db="EMBL/GenBank/DDBJ databases">
        <authorList>
            <person name="Scholz U."/>
            <person name="Mascher M."/>
            <person name="Fiebig A."/>
        </authorList>
    </citation>
    <scope>NUCLEOTIDE SEQUENCE [LARGE SCALE GENOMIC DNA]</scope>
</reference>
<protein>
    <submittedName>
        <fullName evidence="1">Uncharacterized protein</fullName>
    </submittedName>
</protein>
<name>A0ACD5YFA3_AVESA</name>
<keyword evidence="2" id="KW-1185">Reference proteome</keyword>
<organism evidence="1 2">
    <name type="scientific">Avena sativa</name>
    <name type="common">Oat</name>
    <dbReference type="NCBI Taxonomy" id="4498"/>
    <lineage>
        <taxon>Eukaryota</taxon>
        <taxon>Viridiplantae</taxon>
        <taxon>Streptophyta</taxon>
        <taxon>Embryophyta</taxon>
        <taxon>Tracheophyta</taxon>
        <taxon>Spermatophyta</taxon>
        <taxon>Magnoliopsida</taxon>
        <taxon>Liliopsida</taxon>
        <taxon>Poales</taxon>
        <taxon>Poaceae</taxon>
        <taxon>BOP clade</taxon>
        <taxon>Pooideae</taxon>
        <taxon>Poodae</taxon>
        <taxon>Poeae</taxon>
        <taxon>Poeae Chloroplast Group 1 (Aveneae type)</taxon>
        <taxon>Aveninae</taxon>
        <taxon>Avena</taxon>
    </lineage>
</organism>